<evidence type="ECO:0000259" key="4">
    <source>
        <dbReference type="SMART" id="SM01332"/>
    </source>
</evidence>
<gene>
    <name evidence="5" type="ORF">BQ4739_LOCUS15886</name>
</gene>
<keyword evidence="3" id="KW-0131">Cell cycle</keyword>
<dbReference type="EMBL" id="FNXT01001237">
    <property type="protein sequence ID" value="SZX75607.1"/>
    <property type="molecule type" value="Genomic_DNA"/>
</dbReference>
<keyword evidence="1" id="KW-0132">Cell division</keyword>
<dbReference type="InterPro" id="IPR036915">
    <property type="entry name" value="Cyclin-like_sf"/>
</dbReference>
<dbReference type="PANTHER" id="PTHR10177">
    <property type="entry name" value="CYCLINS"/>
    <property type="match status" value="1"/>
</dbReference>
<dbReference type="Gene3D" id="1.10.472.10">
    <property type="entry name" value="Cyclin-like"/>
    <property type="match status" value="2"/>
</dbReference>
<accession>A0A383WDB4</accession>
<dbReference type="SMART" id="SM01332">
    <property type="entry name" value="Cyclin_C"/>
    <property type="match status" value="1"/>
</dbReference>
<dbReference type="InterPro" id="IPR039361">
    <property type="entry name" value="Cyclin"/>
</dbReference>
<dbReference type="InterPro" id="IPR004367">
    <property type="entry name" value="Cyclin_C-dom"/>
</dbReference>
<dbReference type="SUPFAM" id="SSF47954">
    <property type="entry name" value="Cyclin-like"/>
    <property type="match status" value="2"/>
</dbReference>
<protein>
    <recommendedName>
        <fullName evidence="4">Cyclin C-terminal domain-containing protein</fullName>
    </recommendedName>
</protein>
<proteinExistence type="predicted"/>
<evidence type="ECO:0000313" key="5">
    <source>
        <dbReference type="EMBL" id="SZX75607.1"/>
    </source>
</evidence>
<feature type="domain" description="Cyclin C-terminal" evidence="4">
    <location>
        <begin position="330"/>
        <end position="462"/>
    </location>
</feature>
<sequence length="562" mass="59180">MCATECVERAAVRVMQLEPESLECSETCETPDAMDCMDYVSQNTYGDNFSGSHAIIWRPDQSVYVAQSGNGCLNFGAPDSLQCNKSFSEAAQPQQAQQEVMCSAAGASSQQQHSPRGFCCTYLSSTQAATGITPQQRASVVDNMVAAAASLGLDNDSLFLAVELLDRYSAGRPTELQLLQPIAIACLRVAGKYEGCQVPPAACFSQLMLTPRPPPPAAAAADAGAGCCCDECSSSSCSSSNVSSAMHFSMAEAPMLAQLPHQQQQQQHVQQEAAALASSSCCSYMQQQQQQQAGALDGEPAGCSERAVQLLNKLEMTVLQQLDFRVAMIPTAAASKRAFIAALLTSPQPAAAHARQYSQLLYCCVSYLCEVALLEYNLLPLLPQQIAAAALAVAHMLLGLPLDDAVLAEVTGFCTGQLLEPMQVLVALHCSLWQALQSGHPYAVTRKYCGDDACSVGCSVPPIVSRDDPRVTLVAHKVKPEHGQQQQQEAAAAANSCSSSKKVLHEGASGNVTGGAAGCLCQLGLALKFSFKARLGKSCRAAAAAAAVTRQELCAVPAQDVV</sequence>
<evidence type="ECO:0000256" key="1">
    <source>
        <dbReference type="ARBA" id="ARBA00022618"/>
    </source>
</evidence>
<organism evidence="5 6">
    <name type="scientific">Tetradesmus obliquus</name>
    <name type="common">Green alga</name>
    <name type="synonym">Acutodesmus obliquus</name>
    <dbReference type="NCBI Taxonomy" id="3088"/>
    <lineage>
        <taxon>Eukaryota</taxon>
        <taxon>Viridiplantae</taxon>
        <taxon>Chlorophyta</taxon>
        <taxon>core chlorophytes</taxon>
        <taxon>Chlorophyceae</taxon>
        <taxon>CS clade</taxon>
        <taxon>Sphaeropleales</taxon>
        <taxon>Scenedesmaceae</taxon>
        <taxon>Tetradesmus</taxon>
    </lineage>
</organism>
<dbReference type="Proteomes" id="UP000256970">
    <property type="component" value="Unassembled WGS sequence"/>
</dbReference>
<evidence type="ECO:0000313" key="6">
    <source>
        <dbReference type="Proteomes" id="UP000256970"/>
    </source>
</evidence>
<name>A0A383WDB4_TETOB</name>
<evidence type="ECO:0000256" key="2">
    <source>
        <dbReference type="ARBA" id="ARBA00023127"/>
    </source>
</evidence>
<dbReference type="Pfam" id="PF02984">
    <property type="entry name" value="Cyclin_C"/>
    <property type="match status" value="1"/>
</dbReference>
<dbReference type="InterPro" id="IPR006671">
    <property type="entry name" value="Cyclin_N"/>
</dbReference>
<dbReference type="GO" id="GO:0051301">
    <property type="term" value="P:cell division"/>
    <property type="evidence" value="ECO:0007669"/>
    <property type="project" value="UniProtKB-KW"/>
</dbReference>
<keyword evidence="6" id="KW-1185">Reference proteome</keyword>
<keyword evidence="2" id="KW-0195">Cyclin</keyword>
<dbReference type="AlphaFoldDB" id="A0A383WDB4"/>
<evidence type="ECO:0000256" key="3">
    <source>
        <dbReference type="ARBA" id="ARBA00023306"/>
    </source>
</evidence>
<reference evidence="5 6" key="1">
    <citation type="submission" date="2016-10" db="EMBL/GenBank/DDBJ databases">
        <authorList>
            <person name="Cai Z."/>
        </authorList>
    </citation>
    <scope>NUCLEOTIDE SEQUENCE [LARGE SCALE GENOMIC DNA]</scope>
</reference>
<dbReference type="Pfam" id="PF00134">
    <property type="entry name" value="Cyclin_N"/>
    <property type="match status" value="1"/>
</dbReference>